<gene>
    <name evidence="3" type="primary">HPS4_1</name>
    <name evidence="3" type="ORF">OS493_004360</name>
</gene>
<evidence type="ECO:0000313" key="4">
    <source>
        <dbReference type="Proteomes" id="UP001163046"/>
    </source>
</evidence>
<dbReference type="GO" id="GO:0005765">
    <property type="term" value="C:lysosomal membrane"/>
    <property type="evidence" value="ECO:0007669"/>
    <property type="project" value="TreeGrafter"/>
</dbReference>
<feature type="compositionally biased region" description="Basic and acidic residues" evidence="1">
    <location>
        <begin position="299"/>
        <end position="309"/>
    </location>
</feature>
<accession>A0A9W9ZT43</accession>
<dbReference type="PANTHER" id="PTHR14407:SF9">
    <property type="entry name" value="BLOC-3 COMPLEX MEMBER HPS4"/>
    <property type="match status" value="1"/>
</dbReference>
<feature type="domain" description="CCZ1/INTU/HSP4 first Longin" evidence="2">
    <location>
        <begin position="17"/>
        <end position="121"/>
    </location>
</feature>
<evidence type="ECO:0000313" key="3">
    <source>
        <dbReference type="EMBL" id="KAJ7387366.1"/>
    </source>
</evidence>
<dbReference type="GO" id="GO:0016192">
    <property type="term" value="P:vesicle-mediated transport"/>
    <property type="evidence" value="ECO:0007669"/>
    <property type="project" value="InterPro"/>
</dbReference>
<dbReference type="GO" id="GO:0031410">
    <property type="term" value="C:cytoplasmic vesicle"/>
    <property type="evidence" value="ECO:0007669"/>
    <property type="project" value="TreeGrafter"/>
</dbReference>
<dbReference type="PANTHER" id="PTHR14407">
    <property type="entry name" value="HERMANSKY-PUDLAK SYNDROME 4 PROTEIN LIGHT-EAR PROTEIN-RELATED"/>
    <property type="match status" value="1"/>
</dbReference>
<dbReference type="GO" id="GO:0005085">
    <property type="term" value="F:guanyl-nucleotide exchange factor activity"/>
    <property type="evidence" value="ECO:0007669"/>
    <property type="project" value="TreeGrafter"/>
</dbReference>
<dbReference type="GO" id="GO:0006605">
    <property type="term" value="P:protein targeting"/>
    <property type="evidence" value="ECO:0007669"/>
    <property type="project" value="TreeGrafter"/>
</dbReference>
<dbReference type="AlphaFoldDB" id="A0A9W9ZT43"/>
<evidence type="ECO:0000259" key="2">
    <source>
        <dbReference type="Pfam" id="PF19031"/>
    </source>
</evidence>
<feature type="compositionally biased region" description="Low complexity" evidence="1">
    <location>
        <begin position="285"/>
        <end position="298"/>
    </location>
</feature>
<reference evidence="3" key="1">
    <citation type="submission" date="2023-01" db="EMBL/GenBank/DDBJ databases">
        <title>Genome assembly of the deep-sea coral Lophelia pertusa.</title>
        <authorList>
            <person name="Herrera S."/>
            <person name="Cordes E."/>
        </authorList>
    </citation>
    <scope>NUCLEOTIDE SEQUENCE</scope>
    <source>
        <strain evidence="3">USNM1676648</strain>
        <tissue evidence="3">Polyp</tissue>
    </source>
</reference>
<dbReference type="InterPro" id="IPR026091">
    <property type="entry name" value="HPS4"/>
</dbReference>
<dbReference type="GO" id="GO:0031267">
    <property type="term" value="F:small GTPase binding"/>
    <property type="evidence" value="ECO:0007669"/>
    <property type="project" value="TreeGrafter"/>
</dbReference>
<dbReference type="GO" id="GO:0031085">
    <property type="term" value="C:BLOC-3 complex"/>
    <property type="evidence" value="ECO:0007669"/>
    <property type="project" value="TreeGrafter"/>
</dbReference>
<name>A0A9W9ZT43_9CNID</name>
<evidence type="ECO:0000256" key="1">
    <source>
        <dbReference type="SAM" id="MobiDB-lite"/>
    </source>
</evidence>
<protein>
    <submittedName>
        <fullName evidence="3">Melanosome assembly</fullName>
    </submittedName>
</protein>
<dbReference type="Pfam" id="PF19031">
    <property type="entry name" value="Intu_longin_1"/>
    <property type="match status" value="1"/>
</dbReference>
<dbReference type="InterPro" id="IPR043987">
    <property type="entry name" value="CCZ1/INTU/HSP4_longin_1"/>
</dbReference>
<feature type="region of interest" description="Disordered" evidence="1">
    <location>
        <begin position="272"/>
        <end position="419"/>
    </location>
</feature>
<dbReference type="EMBL" id="MU825874">
    <property type="protein sequence ID" value="KAJ7387366.1"/>
    <property type="molecule type" value="Genomic_DNA"/>
</dbReference>
<feature type="compositionally biased region" description="Basic and acidic residues" evidence="1">
    <location>
        <begin position="355"/>
        <end position="377"/>
    </location>
</feature>
<keyword evidence="4" id="KW-1185">Reference proteome</keyword>
<sequence>MTALIAPVRAASFEGLIFFVYDREAVKKEADPPENAIVYFYPPSASIEDRISVCGQLIGMSHFMHSFISARPALCKLTTEKVATIHSGKYTLALGGSLSEPDSLLIRQLETLHSIFTFYHGSLERIRMMCDNQKIFLTWMNVIWDCYLHFVRHYGDFLPGVFDPLPFLDLPKRVAATCFTKASYILQACQRRQHVLGGCILYSNSILCTQLEPSITERLLLLKPNQSNHPARPVKTENALPFGVRILNAFLSLSEYLNLYDALAESAYRQPALSESSGTFPDMYTTSSSSAGMTASSSKRIDASDDKNLSDTPPRVSSDISDDSREGSTGRESNSTTNSAEEVSSAKALDTAEGTEIRGDTQHRNGDSVIADQKESSGKQSRTESNAPLDEKRSSVEDSDEIKLEHDVDGVRTTEGGDEKIINEVEEQNGSEICELAKKRDEEEITDSNGDSTVDDVQVTNLTAAFDSSSCESALSNDVILTMDAIDVAGVKVVDCSSSQYQRQQCDEEKDKIVPSTSCTVASCNNSNCRTSKSTGNDDNTDICRLVVEDLVTQVAEIVEGENSQLNKESLKSVIGTGACCLACADAQKIT</sequence>
<feature type="compositionally biased region" description="Polar residues" evidence="1">
    <location>
        <begin position="330"/>
        <end position="342"/>
    </location>
</feature>
<comment type="caution">
    <text evidence="3">The sequence shown here is derived from an EMBL/GenBank/DDBJ whole genome shotgun (WGS) entry which is preliminary data.</text>
</comment>
<dbReference type="Proteomes" id="UP001163046">
    <property type="component" value="Unassembled WGS sequence"/>
</dbReference>
<dbReference type="OrthoDB" id="16754at2759"/>
<organism evidence="3 4">
    <name type="scientific">Desmophyllum pertusum</name>
    <dbReference type="NCBI Taxonomy" id="174260"/>
    <lineage>
        <taxon>Eukaryota</taxon>
        <taxon>Metazoa</taxon>
        <taxon>Cnidaria</taxon>
        <taxon>Anthozoa</taxon>
        <taxon>Hexacorallia</taxon>
        <taxon>Scleractinia</taxon>
        <taxon>Caryophylliina</taxon>
        <taxon>Caryophylliidae</taxon>
        <taxon>Desmophyllum</taxon>
    </lineage>
</organism>
<feature type="compositionally biased region" description="Basic and acidic residues" evidence="1">
    <location>
        <begin position="389"/>
        <end position="419"/>
    </location>
</feature>
<proteinExistence type="predicted"/>